<dbReference type="InterPro" id="IPR021153">
    <property type="entry name" value="HrcA_C"/>
</dbReference>
<dbReference type="Proteomes" id="UP000178486">
    <property type="component" value="Unassembled WGS sequence"/>
</dbReference>
<reference evidence="6 7" key="1">
    <citation type="journal article" date="2016" name="Nat. Commun.">
        <title>Thousands of microbial genomes shed light on interconnected biogeochemical processes in an aquifer system.</title>
        <authorList>
            <person name="Anantharaman K."/>
            <person name="Brown C.T."/>
            <person name="Hug L.A."/>
            <person name="Sharon I."/>
            <person name="Castelle C.J."/>
            <person name="Probst A.J."/>
            <person name="Thomas B.C."/>
            <person name="Singh A."/>
            <person name="Wilkins M.J."/>
            <person name="Karaoz U."/>
            <person name="Brodie E.L."/>
            <person name="Williams K.H."/>
            <person name="Hubbard S.S."/>
            <person name="Banfield J.F."/>
        </authorList>
    </citation>
    <scope>NUCLEOTIDE SEQUENCE [LARGE SCALE GENOMIC DNA]</scope>
</reference>
<gene>
    <name evidence="6" type="ORF">A3B56_01165</name>
</gene>
<dbReference type="SUPFAM" id="SSF46785">
    <property type="entry name" value="Winged helix' DNA-binding domain"/>
    <property type="match status" value="1"/>
</dbReference>
<dbReference type="AlphaFoldDB" id="A0A1F7JIN2"/>
<dbReference type="Pfam" id="PF01628">
    <property type="entry name" value="HrcA"/>
    <property type="match status" value="1"/>
</dbReference>
<proteinExistence type="predicted"/>
<dbReference type="InterPro" id="IPR029016">
    <property type="entry name" value="GAF-like_dom_sf"/>
</dbReference>
<keyword evidence="1" id="KW-0678">Repressor</keyword>
<dbReference type="InterPro" id="IPR036388">
    <property type="entry name" value="WH-like_DNA-bd_sf"/>
</dbReference>
<name>A0A1F7JIN2_9BACT</name>
<dbReference type="InterPro" id="IPR002571">
    <property type="entry name" value="HrcA"/>
</dbReference>
<keyword evidence="2" id="KW-0805">Transcription regulation</keyword>
<accession>A0A1F7JIN2</accession>
<dbReference type="InterPro" id="IPR036390">
    <property type="entry name" value="WH_DNA-bd_sf"/>
</dbReference>
<keyword evidence="3" id="KW-0346">Stress response</keyword>
<dbReference type="PANTHER" id="PTHR34824">
    <property type="entry name" value="HEAT-INDUCIBLE TRANSCRIPTION REPRESSOR HRCA"/>
    <property type="match status" value="1"/>
</dbReference>
<dbReference type="Gene3D" id="1.10.10.10">
    <property type="entry name" value="Winged helix-like DNA-binding domain superfamily/Winged helix DNA-binding domain"/>
    <property type="match status" value="1"/>
</dbReference>
<evidence type="ECO:0000313" key="7">
    <source>
        <dbReference type="Proteomes" id="UP000178486"/>
    </source>
</evidence>
<protein>
    <recommendedName>
        <fullName evidence="5">Heat-inducible transcription repressor HrcA C-terminal domain-containing protein</fullName>
    </recommendedName>
</protein>
<dbReference type="Gene3D" id="3.30.450.40">
    <property type="match status" value="1"/>
</dbReference>
<keyword evidence="4" id="KW-0804">Transcription</keyword>
<sequence>MNLTSRQITILKAIIEEYIDTALPVGSDMLEKKYTLSVSPATIRNEMVLLTKQGFLKKPHTSAGRIPTPMALKYFVKNLLKQDELPVSEEVSVKEQVWDMRHEKDRLIAEATRALASRSNALAFASTEDGTLCHAGAANILDFPEFYDIDLTKTVLALLDRTAFWHSLYQRPIGDDPFYLLLGDEFGDEPYRACGFLYSKFMTADGSGMIGVVGPYRLAYGRLIPMVRYFGDLLTELGR</sequence>
<evidence type="ECO:0000313" key="6">
    <source>
        <dbReference type="EMBL" id="OGK55478.1"/>
    </source>
</evidence>
<evidence type="ECO:0000256" key="1">
    <source>
        <dbReference type="ARBA" id="ARBA00022491"/>
    </source>
</evidence>
<evidence type="ECO:0000259" key="5">
    <source>
        <dbReference type="Pfam" id="PF01628"/>
    </source>
</evidence>
<dbReference type="GO" id="GO:0003677">
    <property type="term" value="F:DNA binding"/>
    <property type="evidence" value="ECO:0007669"/>
    <property type="project" value="InterPro"/>
</dbReference>
<dbReference type="GO" id="GO:0045892">
    <property type="term" value="P:negative regulation of DNA-templated transcription"/>
    <property type="evidence" value="ECO:0007669"/>
    <property type="project" value="TreeGrafter"/>
</dbReference>
<dbReference type="EMBL" id="MGAU01000013">
    <property type="protein sequence ID" value="OGK55478.1"/>
    <property type="molecule type" value="Genomic_DNA"/>
</dbReference>
<evidence type="ECO:0000256" key="2">
    <source>
        <dbReference type="ARBA" id="ARBA00023015"/>
    </source>
</evidence>
<feature type="domain" description="Heat-inducible transcription repressor HrcA C-terminal" evidence="5">
    <location>
        <begin position="95"/>
        <end position="224"/>
    </location>
</feature>
<comment type="caution">
    <text evidence="6">The sequence shown here is derived from an EMBL/GenBank/DDBJ whole genome shotgun (WGS) entry which is preliminary data.</text>
</comment>
<evidence type="ECO:0000256" key="4">
    <source>
        <dbReference type="ARBA" id="ARBA00023163"/>
    </source>
</evidence>
<dbReference type="SUPFAM" id="SSF55781">
    <property type="entry name" value="GAF domain-like"/>
    <property type="match status" value="1"/>
</dbReference>
<organism evidence="6 7">
    <name type="scientific">Candidatus Roizmanbacteria bacterium RIFCSPLOWO2_01_FULL_45_11</name>
    <dbReference type="NCBI Taxonomy" id="1802070"/>
    <lineage>
        <taxon>Bacteria</taxon>
        <taxon>Candidatus Roizmaniibacteriota</taxon>
    </lineage>
</organism>
<dbReference type="PANTHER" id="PTHR34824:SF1">
    <property type="entry name" value="HEAT-INDUCIBLE TRANSCRIPTION REPRESSOR HRCA"/>
    <property type="match status" value="1"/>
</dbReference>
<evidence type="ECO:0000256" key="3">
    <source>
        <dbReference type="ARBA" id="ARBA00023016"/>
    </source>
</evidence>